<evidence type="ECO:0000256" key="1">
    <source>
        <dbReference type="ARBA" id="ARBA00003294"/>
    </source>
</evidence>
<feature type="signal peptide" evidence="15">
    <location>
        <begin position="1"/>
        <end position="18"/>
    </location>
</feature>
<evidence type="ECO:0000256" key="11">
    <source>
        <dbReference type="ARBA" id="ARBA00047836"/>
    </source>
</evidence>
<evidence type="ECO:0000256" key="9">
    <source>
        <dbReference type="ARBA" id="ARBA00023239"/>
    </source>
</evidence>
<evidence type="ECO:0000256" key="12">
    <source>
        <dbReference type="PIRNR" id="PIRNR001365"/>
    </source>
</evidence>
<evidence type="ECO:0000256" key="6">
    <source>
        <dbReference type="ARBA" id="ARBA00022605"/>
    </source>
</evidence>
<dbReference type="PRINTS" id="PR00146">
    <property type="entry name" value="DHPICSNTHASE"/>
</dbReference>
<comment type="catalytic activity">
    <reaction evidence="11">
        <text>L-aspartate 4-semialdehyde + pyruvate = (2S,4S)-4-hydroxy-2,3,4,5-tetrahydrodipicolinate + H2O + H(+)</text>
        <dbReference type="Rhea" id="RHEA:34171"/>
        <dbReference type="ChEBI" id="CHEBI:15361"/>
        <dbReference type="ChEBI" id="CHEBI:15377"/>
        <dbReference type="ChEBI" id="CHEBI:15378"/>
        <dbReference type="ChEBI" id="CHEBI:67139"/>
        <dbReference type="ChEBI" id="CHEBI:537519"/>
        <dbReference type="EC" id="4.3.3.7"/>
    </reaction>
</comment>
<comment type="pathway">
    <text evidence="2">Amino-acid biosynthesis; L-lysine biosynthesis via DAP pathway; (S)-tetrahydrodipicolinate from L-aspartate: step 3/4.</text>
</comment>
<gene>
    <name evidence="16" type="ORF">ALAG00032_LOCUS8267</name>
</gene>
<dbReference type="GO" id="GO:0008840">
    <property type="term" value="F:4-hydroxy-tetrahydrodipicolinate synthase activity"/>
    <property type="evidence" value="ECO:0007669"/>
    <property type="project" value="UniProtKB-EC"/>
</dbReference>
<dbReference type="PANTHER" id="PTHR12128">
    <property type="entry name" value="DIHYDRODIPICOLINATE SYNTHASE"/>
    <property type="match status" value="1"/>
</dbReference>
<dbReference type="Pfam" id="PF00701">
    <property type="entry name" value="DHDPS"/>
    <property type="match status" value="1"/>
</dbReference>
<dbReference type="EMBL" id="HBIJ01012142">
    <property type="protein sequence ID" value="CAE0367510.1"/>
    <property type="molecule type" value="Transcribed_RNA"/>
</dbReference>
<dbReference type="PANTHER" id="PTHR12128:SF66">
    <property type="entry name" value="4-HYDROXY-2-OXOGLUTARATE ALDOLASE, MITOCHONDRIAL"/>
    <property type="match status" value="1"/>
</dbReference>
<dbReference type="InterPro" id="IPR020625">
    <property type="entry name" value="Schiff_base-form_aldolases_AS"/>
</dbReference>
<sequence length="309" mass="32571">MLILLLLYPAMGFMPISGGSLVALVTPMNPGTNAIDHGALKSLLEWHLESGTAGIVALGTTGEASTMTTEERAAVLKTTTDTIGGKMPLIVGTGTIDTGVTIETTKRAKDCGADASLVVTPYYVKPPQRALLAHFTAIANAVDLPMILYNVPGRTASDLKTETVAQLSTHERIIGIKDATGELDRVPHLRELCGADFLLLSGEDALSLDFVLAGGDGVISVTANIAPAQMQELMLTAKSGNTDKAIELDSPLQGLHDKLFIEANPIPVKFALARMGRIQSGIRLPLVELAKEYHPALESAISDAGIVLR</sequence>
<keyword evidence="5" id="KW-0963">Cytoplasm</keyword>
<dbReference type="PIRSF" id="PIRSF001365">
    <property type="entry name" value="DHDPS"/>
    <property type="match status" value="1"/>
</dbReference>
<evidence type="ECO:0000313" key="16">
    <source>
        <dbReference type="EMBL" id="CAE0367510.1"/>
    </source>
</evidence>
<organism evidence="16">
    <name type="scientific">Aureoumbra lagunensis</name>
    <dbReference type="NCBI Taxonomy" id="44058"/>
    <lineage>
        <taxon>Eukaryota</taxon>
        <taxon>Sar</taxon>
        <taxon>Stramenopiles</taxon>
        <taxon>Ochrophyta</taxon>
        <taxon>Pelagophyceae</taxon>
        <taxon>Pelagomonadales</taxon>
        <taxon>Aureoumbra</taxon>
    </lineage>
</organism>
<reference evidence="16" key="1">
    <citation type="submission" date="2021-01" db="EMBL/GenBank/DDBJ databases">
        <authorList>
            <person name="Corre E."/>
            <person name="Pelletier E."/>
            <person name="Niang G."/>
            <person name="Scheremetjew M."/>
            <person name="Finn R."/>
            <person name="Kale V."/>
            <person name="Holt S."/>
            <person name="Cochrane G."/>
            <person name="Meng A."/>
            <person name="Brown T."/>
            <person name="Cohen L."/>
        </authorList>
    </citation>
    <scope>NUCLEOTIDE SEQUENCE</scope>
    <source>
        <strain evidence="16">CCMP1510</strain>
    </source>
</reference>
<evidence type="ECO:0000256" key="13">
    <source>
        <dbReference type="PIRSR" id="PIRSR001365-1"/>
    </source>
</evidence>
<comment type="similarity">
    <text evidence="3 12">Belongs to the DapA family.</text>
</comment>
<protein>
    <recommendedName>
        <fullName evidence="4">4-hydroxy-tetrahydrodipicolinate synthase</fullName>
        <ecNumber evidence="4">4.3.3.7</ecNumber>
    </recommendedName>
</protein>
<evidence type="ECO:0000256" key="7">
    <source>
        <dbReference type="ARBA" id="ARBA00022915"/>
    </source>
</evidence>
<dbReference type="InterPro" id="IPR020624">
    <property type="entry name" value="Schiff_base-form_aldolases_CS"/>
</dbReference>
<evidence type="ECO:0000256" key="14">
    <source>
        <dbReference type="PIRSR" id="PIRSR001365-2"/>
    </source>
</evidence>
<accession>A0A7S3NL08</accession>
<comment type="function">
    <text evidence="1">Catalyzes the condensation of (S)-aspartate-beta-semialdehyde [(S)-ASA] and pyruvate to 4-hydroxy-tetrahydrodipicolinate (HTPA).</text>
</comment>
<keyword evidence="10" id="KW-0704">Schiff base</keyword>
<dbReference type="InterPro" id="IPR013785">
    <property type="entry name" value="Aldolase_TIM"/>
</dbReference>
<dbReference type="InterPro" id="IPR005263">
    <property type="entry name" value="DapA"/>
</dbReference>
<feature type="binding site" evidence="14">
    <location>
        <position position="219"/>
    </location>
    <ligand>
        <name>pyruvate</name>
        <dbReference type="ChEBI" id="CHEBI:15361"/>
    </ligand>
</feature>
<dbReference type="SMART" id="SM01130">
    <property type="entry name" value="DHDPS"/>
    <property type="match status" value="1"/>
</dbReference>
<proteinExistence type="inferred from homology"/>
<dbReference type="PROSITE" id="PS00666">
    <property type="entry name" value="DHDPS_2"/>
    <property type="match status" value="1"/>
</dbReference>
<dbReference type="HAMAP" id="MF_00418">
    <property type="entry name" value="DapA"/>
    <property type="match status" value="1"/>
</dbReference>
<dbReference type="PROSITE" id="PS00665">
    <property type="entry name" value="DHDPS_1"/>
    <property type="match status" value="1"/>
</dbReference>
<evidence type="ECO:0000256" key="15">
    <source>
        <dbReference type="SAM" id="SignalP"/>
    </source>
</evidence>
<dbReference type="InterPro" id="IPR002220">
    <property type="entry name" value="DapA-like"/>
</dbReference>
<dbReference type="GO" id="GO:0009089">
    <property type="term" value="P:lysine biosynthetic process via diaminopimelate"/>
    <property type="evidence" value="ECO:0007669"/>
    <property type="project" value="UniProtKB-UniPathway"/>
</dbReference>
<feature type="active site" description="Schiff-base intermediate with substrate" evidence="13">
    <location>
        <position position="177"/>
    </location>
</feature>
<evidence type="ECO:0000256" key="5">
    <source>
        <dbReference type="ARBA" id="ARBA00022490"/>
    </source>
</evidence>
<evidence type="ECO:0000256" key="8">
    <source>
        <dbReference type="ARBA" id="ARBA00023154"/>
    </source>
</evidence>
<evidence type="ECO:0000256" key="2">
    <source>
        <dbReference type="ARBA" id="ARBA00005120"/>
    </source>
</evidence>
<dbReference type="NCBIfam" id="TIGR00674">
    <property type="entry name" value="dapA"/>
    <property type="match status" value="1"/>
</dbReference>
<dbReference type="AlphaFoldDB" id="A0A7S3NL08"/>
<dbReference type="GO" id="GO:0019877">
    <property type="term" value="P:diaminopimelate biosynthetic process"/>
    <property type="evidence" value="ECO:0007669"/>
    <property type="project" value="UniProtKB-KW"/>
</dbReference>
<dbReference type="Gene3D" id="3.20.20.70">
    <property type="entry name" value="Aldolase class I"/>
    <property type="match status" value="1"/>
</dbReference>
<keyword evidence="15" id="KW-0732">Signal</keyword>
<evidence type="ECO:0000256" key="3">
    <source>
        <dbReference type="ARBA" id="ARBA00007592"/>
    </source>
</evidence>
<keyword evidence="9 12" id="KW-0456">Lyase</keyword>
<dbReference type="CDD" id="cd00950">
    <property type="entry name" value="DHDPS"/>
    <property type="match status" value="1"/>
</dbReference>
<keyword evidence="8" id="KW-0457">Lysine biosynthesis</keyword>
<keyword evidence="7" id="KW-0220">Diaminopimelate biosynthesis</keyword>
<dbReference type="SUPFAM" id="SSF51569">
    <property type="entry name" value="Aldolase"/>
    <property type="match status" value="1"/>
</dbReference>
<feature type="binding site" evidence="14">
    <location>
        <position position="61"/>
    </location>
    <ligand>
        <name>pyruvate</name>
        <dbReference type="ChEBI" id="CHEBI:15361"/>
    </ligand>
</feature>
<feature type="chain" id="PRO_5031270040" description="4-hydroxy-tetrahydrodipicolinate synthase" evidence="15">
    <location>
        <begin position="19"/>
        <end position="309"/>
    </location>
</feature>
<evidence type="ECO:0000256" key="4">
    <source>
        <dbReference type="ARBA" id="ARBA00012086"/>
    </source>
</evidence>
<keyword evidence="6" id="KW-0028">Amino-acid biosynthesis</keyword>
<name>A0A7S3NL08_9STRA</name>
<feature type="active site" description="Proton donor/acceptor" evidence="13">
    <location>
        <position position="149"/>
    </location>
</feature>
<dbReference type="EC" id="4.3.3.7" evidence="4"/>
<dbReference type="UniPathway" id="UPA00034">
    <property type="reaction ID" value="UER00017"/>
</dbReference>
<evidence type="ECO:0000256" key="10">
    <source>
        <dbReference type="ARBA" id="ARBA00023270"/>
    </source>
</evidence>